<gene>
    <name evidence="9" type="ORF">CASFOL_016447</name>
</gene>
<keyword evidence="4" id="KW-0029">Amino-acid transport</keyword>
<feature type="transmembrane region" description="Helical" evidence="7">
    <location>
        <begin position="344"/>
        <end position="364"/>
    </location>
</feature>
<protein>
    <recommendedName>
        <fullName evidence="8">Amino acid transporter transmembrane domain-containing protein</fullName>
    </recommendedName>
</protein>
<feature type="transmembrane region" description="Helical" evidence="7">
    <location>
        <begin position="401"/>
        <end position="423"/>
    </location>
</feature>
<sequence length="437" mass="48169">MAENNNNEAVKNALNDFLPITASRKGKWWYSAFHNVTAMVGAGVLGLPLVLARLGWTPGIIIMAVSWLMTWYTVWQLIHLHESDTGQRFDRYTELGQHAFGPKLGVWLVMPQQLVVQIGSNIVYMVTGGKSLQKSLSMITPKADFRKTYYILIFASIHLVLSQCPNFNSLKIISLTAAVMSIGYSMVATGASIWKRLAFPHVVHYGFRATTTSGIIFDIFSSLGVLAFAFAGHSVALEIQATIPSTAEKPCRKPMWDGVKVAYLIVGMCYFPVAISGFWAFGNEVEDDVLLSLERPNWLISLANLMVFVHVIGSYQVFAMPVFDKIEGALIQNWGCAPSRRLRLIARSIYVVLTALVGIIVPFFGGLLGFFGGLAFSSTSYIIPSAVWLKVRQPKPWSLHWIACCVSISIGVAITIVAPIGGLHEIIVSWKSLTLFS</sequence>
<feature type="transmembrane region" description="Helical" evidence="7">
    <location>
        <begin position="172"/>
        <end position="194"/>
    </location>
</feature>
<dbReference type="GO" id="GO:0006865">
    <property type="term" value="P:amino acid transport"/>
    <property type="evidence" value="ECO:0007669"/>
    <property type="project" value="UniProtKB-KW"/>
</dbReference>
<dbReference type="Proteomes" id="UP001632038">
    <property type="component" value="Unassembled WGS sequence"/>
</dbReference>
<comment type="subcellular location">
    <subcellularLocation>
        <location evidence="1">Membrane</location>
    </subcellularLocation>
</comment>
<keyword evidence="6 7" id="KW-0472">Membrane</keyword>
<proteinExistence type="predicted"/>
<comment type="caution">
    <text evidence="9">The sequence shown here is derived from an EMBL/GenBank/DDBJ whole genome shotgun (WGS) entry which is preliminary data.</text>
</comment>
<name>A0ABD3DK49_9LAMI</name>
<dbReference type="PANTHER" id="PTHR48017">
    <property type="entry name" value="OS05G0424000 PROTEIN-RELATED"/>
    <property type="match status" value="1"/>
</dbReference>
<dbReference type="Pfam" id="PF01490">
    <property type="entry name" value="Aa_trans"/>
    <property type="match status" value="1"/>
</dbReference>
<dbReference type="InterPro" id="IPR013057">
    <property type="entry name" value="AA_transpt_TM"/>
</dbReference>
<feature type="transmembrane region" description="Helical" evidence="7">
    <location>
        <begin position="261"/>
        <end position="282"/>
    </location>
</feature>
<dbReference type="AlphaFoldDB" id="A0ABD3DK49"/>
<evidence type="ECO:0000256" key="3">
    <source>
        <dbReference type="ARBA" id="ARBA00022692"/>
    </source>
</evidence>
<keyword evidence="3 7" id="KW-0812">Transmembrane</keyword>
<keyword evidence="2" id="KW-0813">Transport</keyword>
<evidence type="ECO:0000256" key="7">
    <source>
        <dbReference type="SAM" id="Phobius"/>
    </source>
</evidence>
<evidence type="ECO:0000256" key="2">
    <source>
        <dbReference type="ARBA" id="ARBA00022448"/>
    </source>
</evidence>
<dbReference type="EMBL" id="JAVIJP010000017">
    <property type="protein sequence ID" value="KAL3641479.1"/>
    <property type="molecule type" value="Genomic_DNA"/>
</dbReference>
<evidence type="ECO:0000313" key="10">
    <source>
        <dbReference type="Proteomes" id="UP001632038"/>
    </source>
</evidence>
<feature type="transmembrane region" description="Helical" evidence="7">
    <location>
        <begin position="302"/>
        <end position="323"/>
    </location>
</feature>
<feature type="transmembrane region" description="Helical" evidence="7">
    <location>
        <begin position="28"/>
        <end position="52"/>
    </location>
</feature>
<evidence type="ECO:0000256" key="1">
    <source>
        <dbReference type="ARBA" id="ARBA00004370"/>
    </source>
</evidence>
<dbReference type="GO" id="GO:0016020">
    <property type="term" value="C:membrane"/>
    <property type="evidence" value="ECO:0007669"/>
    <property type="project" value="UniProtKB-SubCell"/>
</dbReference>
<evidence type="ECO:0000256" key="5">
    <source>
        <dbReference type="ARBA" id="ARBA00022989"/>
    </source>
</evidence>
<feature type="domain" description="Amino acid transporter transmembrane" evidence="8">
    <location>
        <begin position="25"/>
        <end position="416"/>
    </location>
</feature>
<feature type="transmembrane region" description="Helical" evidence="7">
    <location>
        <begin position="59"/>
        <end position="78"/>
    </location>
</feature>
<evidence type="ECO:0000256" key="4">
    <source>
        <dbReference type="ARBA" id="ARBA00022970"/>
    </source>
</evidence>
<evidence type="ECO:0000256" key="6">
    <source>
        <dbReference type="ARBA" id="ARBA00023136"/>
    </source>
</evidence>
<organism evidence="9 10">
    <name type="scientific">Castilleja foliolosa</name>
    <dbReference type="NCBI Taxonomy" id="1961234"/>
    <lineage>
        <taxon>Eukaryota</taxon>
        <taxon>Viridiplantae</taxon>
        <taxon>Streptophyta</taxon>
        <taxon>Embryophyta</taxon>
        <taxon>Tracheophyta</taxon>
        <taxon>Spermatophyta</taxon>
        <taxon>Magnoliopsida</taxon>
        <taxon>eudicotyledons</taxon>
        <taxon>Gunneridae</taxon>
        <taxon>Pentapetalae</taxon>
        <taxon>asterids</taxon>
        <taxon>lamiids</taxon>
        <taxon>Lamiales</taxon>
        <taxon>Orobanchaceae</taxon>
        <taxon>Pedicularideae</taxon>
        <taxon>Castillejinae</taxon>
        <taxon>Castilleja</taxon>
    </lineage>
</organism>
<keyword evidence="5 7" id="KW-1133">Transmembrane helix</keyword>
<keyword evidence="10" id="KW-1185">Reference proteome</keyword>
<accession>A0ABD3DK49</accession>
<feature type="transmembrane region" description="Helical" evidence="7">
    <location>
        <begin position="214"/>
        <end position="240"/>
    </location>
</feature>
<reference evidence="10" key="1">
    <citation type="journal article" date="2024" name="IScience">
        <title>Strigolactones Initiate the Formation of Haustorium-like Structures in Castilleja.</title>
        <authorList>
            <person name="Buerger M."/>
            <person name="Peterson D."/>
            <person name="Chory J."/>
        </authorList>
    </citation>
    <scope>NUCLEOTIDE SEQUENCE [LARGE SCALE GENOMIC DNA]</scope>
</reference>
<evidence type="ECO:0000313" key="9">
    <source>
        <dbReference type="EMBL" id="KAL3641479.1"/>
    </source>
</evidence>
<evidence type="ECO:0000259" key="8">
    <source>
        <dbReference type="Pfam" id="PF01490"/>
    </source>
</evidence>